<sequence>MRIRACRQYQLCQEVGGPGVGLGNQNIGYGSRGKHEELDSGKIMASKRGRAFYVFAEAKPAMSDEIPPSIVRQTGPVAVR</sequence>
<dbReference type="Proteomes" id="UP000887228">
    <property type="component" value="Unassembled WGS sequence"/>
</dbReference>
<dbReference type="EMBL" id="BPMT01000015">
    <property type="protein sequence ID" value="GIZ94217.1"/>
    <property type="molecule type" value="Genomic_DNA"/>
</dbReference>
<evidence type="ECO:0000313" key="1">
    <source>
        <dbReference type="EMBL" id="GIZ89734.1"/>
    </source>
</evidence>
<dbReference type="Proteomes" id="UP000887212">
    <property type="component" value="Unassembled WGS sequence"/>
</dbReference>
<comment type="caution">
    <text evidence="1">The sequence shown here is derived from an EMBL/GenBank/DDBJ whole genome shotgun (WGS) entry which is preliminary data.</text>
</comment>
<name>A0AA37CI60_AQUAC</name>
<organism evidence="1 3">
    <name type="scientific">Aquipseudomonas alcaligenes</name>
    <name type="common">Pseudomonas alcaligenes</name>
    <dbReference type="NCBI Taxonomy" id="43263"/>
    <lineage>
        <taxon>Bacteria</taxon>
        <taxon>Pseudomonadati</taxon>
        <taxon>Pseudomonadota</taxon>
        <taxon>Gammaproteobacteria</taxon>
        <taxon>Pseudomonadales</taxon>
        <taxon>Pseudomonadaceae</taxon>
        <taxon>Aquipseudomonas</taxon>
    </lineage>
</organism>
<dbReference type="EMBL" id="BPMS01000015">
    <property type="protein sequence ID" value="GIZ89734.1"/>
    <property type="molecule type" value="Genomic_DNA"/>
</dbReference>
<evidence type="ECO:0000313" key="2">
    <source>
        <dbReference type="EMBL" id="GIZ94217.1"/>
    </source>
</evidence>
<gene>
    <name evidence="1" type="ORF">KAM435_30610</name>
    <name evidence="2" type="ORF">KAM436_31850</name>
</gene>
<reference evidence="1 4" key="1">
    <citation type="submission" date="2021-07" db="EMBL/GenBank/DDBJ databases">
        <title>Whole genome sequencing of carbapenem-resistant Pseudomonas spp. isolated in Japan.</title>
        <authorList>
            <person name="Suzuki M."/>
            <person name="Maehana S."/>
            <person name="Kitasato H."/>
        </authorList>
    </citation>
    <scope>NUCLEOTIDE SEQUENCE</scope>
    <source>
        <strain evidence="1">KAM435</strain>
        <strain evidence="2 4">KAM436</strain>
    </source>
</reference>
<evidence type="ECO:0000313" key="3">
    <source>
        <dbReference type="Proteomes" id="UP000887212"/>
    </source>
</evidence>
<accession>A0AA37CI60</accession>
<protein>
    <submittedName>
        <fullName evidence="1">Uncharacterized protein</fullName>
    </submittedName>
</protein>
<proteinExistence type="predicted"/>
<evidence type="ECO:0000313" key="4">
    <source>
        <dbReference type="Proteomes" id="UP000887228"/>
    </source>
</evidence>
<dbReference type="AlphaFoldDB" id="A0AA37CI60"/>